<evidence type="ECO:0000256" key="2">
    <source>
        <dbReference type="ARBA" id="ARBA00022679"/>
    </source>
</evidence>
<dbReference type="EMBL" id="LN835298">
    <property type="protein sequence ID" value="CRG98640.1"/>
    <property type="molecule type" value="Genomic_DNA"/>
</dbReference>
<dbReference type="GO" id="GO:0061542">
    <property type="term" value="F:3-demethylubiquinol 3-O-methyltransferase activity"/>
    <property type="evidence" value="ECO:0007669"/>
    <property type="project" value="InterPro"/>
</dbReference>
<dbReference type="SUPFAM" id="SSF53335">
    <property type="entry name" value="S-adenosyl-L-methionine-dependent methyltransferases"/>
    <property type="match status" value="1"/>
</dbReference>
<sequence length="329" mass="39350">MKKILNEYKNNVIKFSQVNKKFYSEKIVDEKEKLFFNNLSNKWWHKKENENFCDILEKVIGKNLYSLHDYNKYRFDFIFNNYEFIYFQKLKKQKKFNKKINILDIGCGAGILCEYMKNNIYYFLIKNNIISETYNSSLEKVEVNIDGIDISNNLIDLAKKRQEENEIEYNKIEENSNININLNYTNCDIVHLVNSNKLNEKKYDIIISSEVIEHIPNNKKIYFIKCISELSKPNALVVFTSINKNCFSYFYTIILAEYITGIIKKGTHDYQKFIDIKELNNICEYFNLNNINTKYVIYLPIIRNYFTTKKLKLLYLSAFIYKEKKGTLT</sequence>
<dbReference type="OrthoDB" id="3265906at2759"/>
<proteinExistence type="predicted"/>
<dbReference type="AlphaFoldDB" id="A0A1J1H4X6"/>
<organism evidence="5 6">
    <name type="scientific">Plasmodium relictum</name>
    <dbReference type="NCBI Taxonomy" id="85471"/>
    <lineage>
        <taxon>Eukaryota</taxon>
        <taxon>Sar</taxon>
        <taxon>Alveolata</taxon>
        <taxon>Apicomplexa</taxon>
        <taxon>Aconoidasida</taxon>
        <taxon>Haemosporida</taxon>
        <taxon>Plasmodiidae</taxon>
        <taxon>Plasmodium</taxon>
        <taxon>Plasmodium (Haemamoeba)</taxon>
    </lineage>
</organism>
<name>A0A1J1H4X6_PLARL</name>
<reference evidence="5 6" key="1">
    <citation type="submission" date="2015-04" db="EMBL/GenBank/DDBJ databases">
        <authorList>
            <consortium name="Pathogen Informatics"/>
        </authorList>
    </citation>
    <scope>NUCLEOTIDE SEQUENCE [LARGE SCALE GENOMIC DNA]</scope>
    <source>
        <strain evidence="5 6">SGS1</strain>
    </source>
</reference>
<evidence type="ECO:0000256" key="4">
    <source>
        <dbReference type="ARBA" id="ARBA00022691"/>
    </source>
</evidence>
<dbReference type="PANTHER" id="PTHR43464:SF19">
    <property type="entry name" value="UBIQUINONE BIOSYNTHESIS O-METHYLTRANSFERASE, MITOCHONDRIAL"/>
    <property type="match status" value="1"/>
</dbReference>
<dbReference type="CDD" id="cd02440">
    <property type="entry name" value="AdoMet_MTases"/>
    <property type="match status" value="1"/>
</dbReference>
<dbReference type="GO" id="GO:0005739">
    <property type="term" value="C:mitochondrion"/>
    <property type="evidence" value="ECO:0007669"/>
    <property type="project" value="TreeGrafter"/>
</dbReference>
<dbReference type="VEuPathDB" id="PlasmoDB:PRELSG_0312900"/>
<evidence type="ECO:0000313" key="6">
    <source>
        <dbReference type="Proteomes" id="UP000220158"/>
    </source>
</evidence>
<dbReference type="GO" id="GO:0032259">
    <property type="term" value="P:methylation"/>
    <property type="evidence" value="ECO:0007669"/>
    <property type="project" value="UniProtKB-KW"/>
</dbReference>
<dbReference type="InterPro" id="IPR010233">
    <property type="entry name" value="UbiG_MeTrfase"/>
</dbReference>
<dbReference type="Proteomes" id="UP000220158">
    <property type="component" value="Chromosome 3"/>
</dbReference>
<dbReference type="OMA" id="GILCEYM"/>
<gene>
    <name evidence="5" type="ORF">PRELSG_0312900</name>
</gene>
<dbReference type="GeneID" id="39734737"/>
<evidence type="ECO:0000256" key="1">
    <source>
        <dbReference type="ARBA" id="ARBA00022603"/>
    </source>
</evidence>
<accession>A0A1J1H4X6</accession>
<keyword evidence="3" id="KW-0831">Ubiquinone biosynthesis</keyword>
<dbReference type="InterPro" id="IPR029063">
    <property type="entry name" value="SAM-dependent_MTases_sf"/>
</dbReference>
<keyword evidence="4" id="KW-0949">S-adenosyl-L-methionine</keyword>
<keyword evidence="2 5" id="KW-0808">Transferase</keyword>
<evidence type="ECO:0000313" key="5">
    <source>
        <dbReference type="EMBL" id="CRG98640.1"/>
    </source>
</evidence>
<protein>
    <submittedName>
        <fullName evidence="5">3-demethylubiquinone-9 3-methyltransferase, putative</fullName>
    </submittedName>
</protein>
<dbReference type="NCBIfam" id="TIGR01983">
    <property type="entry name" value="UbiG"/>
    <property type="match status" value="1"/>
</dbReference>
<evidence type="ECO:0000256" key="3">
    <source>
        <dbReference type="ARBA" id="ARBA00022688"/>
    </source>
</evidence>
<keyword evidence="5" id="KW-0830">Ubiquinone</keyword>
<dbReference type="GO" id="GO:0010420">
    <property type="term" value="F:polyprenyldihydroxybenzoate methyltransferase activity"/>
    <property type="evidence" value="ECO:0007669"/>
    <property type="project" value="InterPro"/>
</dbReference>
<dbReference type="KEGG" id="prel:PRELSG_0312900"/>
<keyword evidence="6" id="KW-1185">Reference proteome</keyword>
<dbReference type="Gene3D" id="3.40.50.150">
    <property type="entry name" value="Vaccinia Virus protein VP39"/>
    <property type="match status" value="1"/>
</dbReference>
<keyword evidence="1 5" id="KW-0489">Methyltransferase</keyword>
<dbReference type="Pfam" id="PF13489">
    <property type="entry name" value="Methyltransf_23"/>
    <property type="match status" value="1"/>
</dbReference>
<dbReference type="PANTHER" id="PTHR43464">
    <property type="entry name" value="METHYLTRANSFERASE"/>
    <property type="match status" value="1"/>
</dbReference>
<dbReference type="RefSeq" id="XP_028531650.1">
    <property type="nucleotide sequence ID" value="XM_028680122.1"/>
</dbReference>